<dbReference type="InterPro" id="IPR013325">
    <property type="entry name" value="RNA_pol_sigma_r2"/>
</dbReference>
<name>A0A0D0GK63_9SPHI</name>
<dbReference type="RefSeq" id="WP_041886722.1">
    <property type="nucleotide sequence ID" value="NZ_CP157278.1"/>
</dbReference>
<dbReference type="InterPro" id="IPR013249">
    <property type="entry name" value="RNA_pol_sigma70_r4_t2"/>
</dbReference>
<dbReference type="EMBL" id="JXRA01000136">
    <property type="protein sequence ID" value="KIO74776.1"/>
    <property type="molecule type" value="Genomic_DNA"/>
</dbReference>
<dbReference type="NCBIfam" id="TIGR02937">
    <property type="entry name" value="sigma70-ECF"/>
    <property type="match status" value="1"/>
</dbReference>
<dbReference type="InterPro" id="IPR014284">
    <property type="entry name" value="RNA_pol_sigma-70_dom"/>
</dbReference>
<dbReference type="Pfam" id="PF04542">
    <property type="entry name" value="Sigma70_r2"/>
    <property type="match status" value="1"/>
</dbReference>
<evidence type="ECO:0000256" key="1">
    <source>
        <dbReference type="ARBA" id="ARBA00010641"/>
    </source>
</evidence>
<dbReference type="PANTHER" id="PTHR43133">
    <property type="entry name" value="RNA POLYMERASE ECF-TYPE SIGMA FACTO"/>
    <property type="match status" value="1"/>
</dbReference>
<dbReference type="InterPro" id="IPR036388">
    <property type="entry name" value="WH-like_DNA-bd_sf"/>
</dbReference>
<reference evidence="7 8" key="1">
    <citation type="submission" date="2015-01" db="EMBL/GenBank/DDBJ databases">
        <title>Draft genome sequence of Pedobacter sp. NL19 isolated from sludge of an effluent treatment pond in an abandoned uranium mine.</title>
        <authorList>
            <person name="Santos T."/>
            <person name="Caetano T."/>
            <person name="Covas C."/>
            <person name="Cruz A."/>
            <person name="Mendo S."/>
        </authorList>
    </citation>
    <scope>NUCLEOTIDE SEQUENCE [LARGE SCALE GENOMIC DNA]</scope>
    <source>
        <strain evidence="7 8">NL19</strain>
    </source>
</reference>
<feature type="domain" description="RNA polymerase sigma-70 region 2" evidence="5">
    <location>
        <begin position="30"/>
        <end position="99"/>
    </location>
</feature>
<comment type="similarity">
    <text evidence="1">Belongs to the sigma-70 factor family. ECF subfamily.</text>
</comment>
<evidence type="ECO:0000313" key="8">
    <source>
        <dbReference type="Proteomes" id="UP000032049"/>
    </source>
</evidence>
<evidence type="ECO:0000259" key="5">
    <source>
        <dbReference type="Pfam" id="PF04542"/>
    </source>
</evidence>
<keyword evidence="4" id="KW-0804">Transcription</keyword>
<dbReference type="InterPro" id="IPR007627">
    <property type="entry name" value="RNA_pol_sigma70_r2"/>
</dbReference>
<evidence type="ECO:0000256" key="2">
    <source>
        <dbReference type="ARBA" id="ARBA00023015"/>
    </source>
</evidence>
<dbReference type="STRING" id="1503925.TH53_24475"/>
<proteinExistence type="inferred from homology"/>
<dbReference type="SUPFAM" id="SSF88946">
    <property type="entry name" value="Sigma2 domain of RNA polymerase sigma factors"/>
    <property type="match status" value="1"/>
</dbReference>
<dbReference type="PANTHER" id="PTHR43133:SF46">
    <property type="entry name" value="RNA POLYMERASE SIGMA-70 FACTOR ECF SUBFAMILY"/>
    <property type="match status" value="1"/>
</dbReference>
<gene>
    <name evidence="7" type="ORF">TH53_24475</name>
</gene>
<accession>A0A0D0GK63</accession>
<dbReference type="Proteomes" id="UP000032049">
    <property type="component" value="Unassembled WGS sequence"/>
</dbReference>
<dbReference type="Pfam" id="PF08281">
    <property type="entry name" value="Sigma70_r4_2"/>
    <property type="match status" value="1"/>
</dbReference>
<dbReference type="InterPro" id="IPR039425">
    <property type="entry name" value="RNA_pol_sigma-70-like"/>
</dbReference>
<dbReference type="GO" id="GO:0016987">
    <property type="term" value="F:sigma factor activity"/>
    <property type="evidence" value="ECO:0007669"/>
    <property type="project" value="UniProtKB-KW"/>
</dbReference>
<evidence type="ECO:0000259" key="6">
    <source>
        <dbReference type="Pfam" id="PF08281"/>
    </source>
</evidence>
<dbReference type="Gene3D" id="1.10.1740.10">
    <property type="match status" value="1"/>
</dbReference>
<keyword evidence="2" id="KW-0805">Transcription regulation</keyword>
<organism evidence="7 8">
    <name type="scientific">Pedobacter lusitanus</name>
    <dbReference type="NCBI Taxonomy" id="1503925"/>
    <lineage>
        <taxon>Bacteria</taxon>
        <taxon>Pseudomonadati</taxon>
        <taxon>Bacteroidota</taxon>
        <taxon>Sphingobacteriia</taxon>
        <taxon>Sphingobacteriales</taxon>
        <taxon>Sphingobacteriaceae</taxon>
        <taxon>Pedobacter</taxon>
    </lineage>
</organism>
<sequence>MDNKNTVFQEIIAGLAARDERIQERIYIHYWGYLMGISTRYFKDRNAAKEVVNDSFMKAFKTMYDFRHDHNLIDFQKTFKAWLAKITVRTSLDRIRANKSVLTYVDDYEDGTVGYVEVEEKLFAEDILKLLHSIPDLHRTVFNLYEIEGFSHDEIASLLTIPVSSSRTYLTRAKQKLRELYKKSIDIN</sequence>
<dbReference type="InterPro" id="IPR013324">
    <property type="entry name" value="RNA_pol_sigma_r3/r4-like"/>
</dbReference>
<keyword evidence="8" id="KW-1185">Reference proteome</keyword>
<evidence type="ECO:0000256" key="3">
    <source>
        <dbReference type="ARBA" id="ARBA00023082"/>
    </source>
</evidence>
<dbReference type="SUPFAM" id="SSF88659">
    <property type="entry name" value="Sigma3 and sigma4 domains of RNA polymerase sigma factors"/>
    <property type="match status" value="1"/>
</dbReference>
<dbReference type="AlphaFoldDB" id="A0A0D0GK63"/>
<evidence type="ECO:0000256" key="4">
    <source>
        <dbReference type="ARBA" id="ARBA00023163"/>
    </source>
</evidence>
<dbReference type="GO" id="GO:0003677">
    <property type="term" value="F:DNA binding"/>
    <property type="evidence" value="ECO:0007669"/>
    <property type="project" value="InterPro"/>
</dbReference>
<dbReference type="CDD" id="cd06171">
    <property type="entry name" value="Sigma70_r4"/>
    <property type="match status" value="1"/>
</dbReference>
<protein>
    <submittedName>
        <fullName evidence="7">Contig136, whole genome shotgun sequence</fullName>
    </submittedName>
</protein>
<evidence type="ECO:0000313" key="7">
    <source>
        <dbReference type="EMBL" id="KIO74776.1"/>
    </source>
</evidence>
<dbReference type="Gene3D" id="1.10.10.10">
    <property type="entry name" value="Winged helix-like DNA-binding domain superfamily/Winged helix DNA-binding domain"/>
    <property type="match status" value="1"/>
</dbReference>
<feature type="domain" description="RNA polymerase sigma factor 70 region 4 type 2" evidence="6">
    <location>
        <begin position="125"/>
        <end position="177"/>
    </location>
</feature>
<dbReference type="GO" id="GO:0006352">
    <property type="term" value="P:DNA-templated transcription initiation"/>
    <property type="evidence" value="ECO:0007669"/>
    <property type="project" value="InterPro"/>
</dbReference>
<keyword evidence="3" id="KW-0731">Sigma factor</keyword>
<comment type="caution">
    <text evidence="7">The sequence shown here is derived from an EMBL/GenBank/DDBJ whole genome shotgun (WGS) entry which is preliminary data.</text>
</comment>